<dbReference type="eggNOG" id="KOG3957">
    <property type="taxonomic scope" value="Eukaryota"/>
</dbReference>
<reference evidence="2 3" key="1">
    <citation type="journal article" date="2012" name="PLoS Pathog.">
        <title>Diverse lifestyles and strategies of plant pathogenesis encoded in the genomes of eighteen Dothideomycetes fungi.</title>
        <authorList>
            <person name="Ohm R.A."/>
            <person name="Feau N."/>
            <person name="Henrissat B."/>
            <person name="Schoch C.L."/>
            <person name="Horwitz B.A."/>
            <person name="Barry K.W."/>
            <person name="Condon B.J."/>
            <person name="Copeland A.C."/>
            <person name="Dhillon B."/>
            <person name="Glaser F."/>
            <person name="Hesse C.N."/>
            <person name="Kosti I."/>
            <person name="LaButti K."/>
            <person name="Lindquist E.A."/>
            <person name="Lucas S."/>
            <person name="Salamov A.A."/>
            <person name="Bradshaw R.E."/>
            <person name="Ciuffetti L."/>
            <person name="Hamelin R.C."/>
            <person name="Kema G.H.J."/>
            <person name="Lawrence C."/>
            <person name="Scott J.A."/>
            <person name="Spatafora J.W."/>
            <person name="Turgeon B.G."/>
            <person name="de Wit P.J.G.M."/>
            <person name="Zhong S."/>
            <person name="Goodwin S.B."/>
            <person name="Grigoriev I.V."/>
        </authorList>
    </citation>
    <scope>NUCLEOTIDE SEQUENCE [LARGE SCALE GENOMIC DNA]</scope>
    <source>
        <strain evidence="3">28A</strain>
    </source>
</reference>
<evidence type="ECO:0000313" key="2">
    <source>
        <dbReference type="EMBL" id="EOA82986.1"/>
    </source>
</evidence>
<protein>
    <submittedName>
        <fullName evidence="2">Uncharacterized protein</fullName>
    </submittedName>
</protein>
<dbReference type="GO" id="GO:0003824">
    <property type="term" value="F:catalytic activity"/>
    <property type="evidence" value="ECO:0007669"/>
    <property type="project" value="InterPro"/>
</dbReference>
<sequence length="594" mass="66490">MNLKILKETNANRHHSTFGSFQHGTYSVPREAQRILNQGIFENPRLAHNVPEGAAKIAARSIKIKGTDKPSIPINWRFAESVAALKAYEASVLSLLIRKKYHTDAGEIVIDTDRASLFFMTPVIAQIVGEDGNRKPLSPLHFTHQNIIPNHDKHDSMDMYRGLATNVYRTRDGRYFHIHGSMNATPTLAALGLPSHDPSLKDRAAIVDRIGAEVEKYTAAEIDELMNERYKQAGCIVLTKDEYLNSESGKSNKAAGFYETIKVDDHPAASWWPEDASKPSSARMPLAGLKVVDLTRVIAGPSITRFLAEMGASVMRVTGPDVADLSAVHHDLNWGKWNCHLDLGRDEDREKLWELIREADVVVDGYRPGVMERRGFGRDAVFDQVRRQDRGRGIIYVRENCYGWHGPWIHRSGWQQISDACCGISMGFGRAMGLDEAVTPVFPNSDFCTGILGCVCVLHALIRRAESGGSYGVDTALNNYSAWLAETVGKYPTAVWQHLWEHHNKPVFWHSDNMQRLLPVILLLLHEYDASILFNPSFFETRKADVVGATFIFPKPVLKFTDKTVHLRYDVSTRGNGVDAPVWPADLNDQVVKG</sequence>
<evidence type="ECO:0000256" key="1">
    <source>
        <dbReference type="ARBA" id="ARBA00008383"/>
    </source>
</evidence>
<reference evidence="2 3" key="2">
    <citation type="journal article" date="2013" name="PLoS Genet.">
        <title>Comparative genome structure, secondary metabolite, and effector coding capacity across Cochliobolus pathogens.</title>
        <authorList>
            <person name="Condon B.J."/>
            <person name="Leng Y."/>
            <person name="Wu D."/>
            <person name="Bushley K.E."/>
            <person name="Ohm R.A."/>
            <person name="Otillar R."/>
            <person name="Martin J."/>
            <person name="Schackwitz W."/>
            <person name="Grimwood J."/>
            <person name="MohdZainudin N."/>
            <person name="Xue C."/>
            <person name="Wang R."/>
            <person name="Manning V.A."/>
            <person name="Dhillon B."/>
            <person name="Tu Z.J."/>
            <person name="Steffenson B.J."/>
            <person name="Salamov A."/>
            <person name="Sun H."/>
            <person name="Lowry S."/>
            <person name="LaButti K."/>
            <person name="Han J."/>
            <person name="Copeland A."/>
            <person name="Lindquist E."/>
            <person name="Barry K."/>
            <person name="Schmutz J."/>
            <person name="Baker S.E."/>
            <person name="Ciuffetti L.M."/>
            <person name="Grigoriev I.V."/>
            <person name="Zhong S."/>
            <person name="Turgeon B.G."/>
        </authorList>
    </citation>
    <scope>NUCLEOTIDE SEQUENCE [LARGE SCALE GENOMIC DNA]</scope>
    <source>
        <strain evidence="3">28A</strain>
    </source>
</reference>
<dbReference type="Pfam" id="PF02515">
    <property type="entry name" value="CoA_transf_3"/>
    <property type="match status" value="1"/>
</dbReference>
<dbReference type="AlphaFoldDB" id="R0ICR1"/>
<dbReference type="InterPro" id="IPR023606">
    <property type="entry name" value="CoA-Trfase_III_dom_1_sf"/>
</dbReference>
<dbReference type="Gene3D" id="3.40.50.10540">
    <property type="entry name" value="Crotonobetainyl-coa:carnitine coa-transferase, domain 1"/>
    <property type="match status" value="1"/>
</dbReference>
<dbReference type="PANTHER" id="PTHR48229:SF2">
    <property type="entry name" value="CAIB_BAIF FAMILY PROTEIN"/>
    <property type="match status" value="1"/>
</dbReference>
<gene>
    <name evidence="2" type="ORF">SETTUDRAFT_156640</name>
</gene>
<dbReference type="SUPFAM" id="SSF89796">
    <property type="entry name" value="CoA-transferase family III (CaiB/BaiF)"/>
    <property type="match status" value="2"/>
</dbReference>
<dbReference type="InterPro" id="IPR052985">
    <property type="entry name" value="CoA-trans_III_biosynth/detox"/>
</dbReference>
<evidence type="ECO:0000313" key="3">
    <source>
        <dbReference type="Proteomes" id="UP000016935"/>
    </source>
</evidence>
<dbReference type="RefSeq" id="XP_008029960.1">
    <property type="nucleotide sequence ID" value="XM_008031769.1"/>
</dbReference>
<dbReference type="EMBL" id="KB908844">
    <property type="protein sequence ID" value="EOA82986.1"/>
    <property type="molecule type" value="Genomic_DNA"/>
</dbReference>
<organism evidence="2 3">
    <name type="scientific">Exserohilum turcicum (strain 28A)</name>
    <name type="common">Northern leaf blight fungus</name>
    <name type="synonym">Setosphaeria turcica</name>
    <dbReference type="NCBI Taxonomy" id="671987"/>
    <lineage>
        <taxon>Eukaryota</taxon>
        <taxon>Fungi</taxon>
        <taxon>Dikarya</taxon>
        <taxon>Ascomycota</taxon>
        <taxon>Pezizomycotina</taxon>
        <taxon>Dothideomycetes</taxon>
        <taxon>Pleosporomycetidae</taxon>
        <taxon>Pleosporales</taxon>
        <taxon>Pleosporineae</taxon>
        <taxon>Pleosporaceae</taxon>
        <taxon>Exserohilum</taxon>
    </lineage>
</organism>
<dbReference type="GeneID" id="19397646"/>
<dbReference type="STRING" id="671987.R0ICR1"/>
<dbReference type="OrthoDB" id="2308815at2759"/>
<dbReference type="InterPro" id="IPR003673">
    <property type="entry name" value="CoA-Trfase_fam_III"/>
</dbReference>
<dbReference type="Proteomes" id="UP000016935">
    <property type="component" value="Unassembled WGS sequence"/>
</dbReference>
<accession>R0ICR1</accession>
<comment type="similarity">
    <text evidence="1">Belongs to the CoA-transferase III family.</text>
</comment>
<dbReference type="PANTHER" id="PTHR48229">
    <property type="entry name" value="CAIB/BAIF FAMILY ENZYME (AFU_ORTHOLOGUE AFUA_1G05360)-RELATED"/>
    <property type="match status" value="1"/>
</dbReference>
<dbReference type="HOGENOM" id="CLU_021588_1_1_1"/>
<keyword evidence="3" id="KW-1185">Reference proteome</keyword>
<proteinExistence type="inferred from homology"/>
<name>R0ICR1_EXST2</name>